<accession>A0AAE0QIW0</accession>
<dbReference type="InterPro" id="IPR005036">
    <property type="entry name" value="CBM21_dom"/>
</dbReference>
<evidence type="ECO:0000259" key="2">
    <source>
        <dbReference type="PROSITE" id="PS51159"/>
    </source>
</evidence>
<organism evidence="3 4">
    <name type="scientific">Hemibagrus guttatus</name>
    <dbReference type="NCBI Taxonomy" id="175788"/>
    <lineage>
        <taxon>Eukaryota</taxon>
        <taxon>Metazoa</taxon>
        <taxon>Chordata</taxon>
        <taxon>Craniata</taxon>
        <taxon>Vertebrata</taxon>
        <taxon>Euteleostomi</taxon>
        <taxon>Actinopterygii</taxon>
        <taxon>Neopterygii</taxon>
        <taxon>Teleostei</taxon>
        <taxon>Ostariophysi</taxon>
        <taxon>Siluriformes</taxon>
        <taxon>Bagridae</taxon>
        <taxon>Hemibagrus</taxon>
    </lineage>
</organism>
<dbReference type="Proteomes" id="UP001274896">
    <property type="component" value="Unassembled WGS sequence"/>
</dbReference>
<feature type="region of interest" description="Disordered" evidence="1">
    <location>
        <begin position="1"/>
        <end position="28"/>
    </location>
</feature>
<evidence type="ECO:0000313" key="4">
    <source>
        <dbReference type="Proteomes" id="UP001274896"/>
    </source>
</evidence>
<dbReference type="Pfam" id="PF03370">
    <property type="entry name" value="CBM_21"/>
    <property type="match status" value="1"/>
</dbReference>
<name>A0AAE0QIW0_9TELE</name>
<gene>
    <name evidence="3" type="ORF">QTP70_003435</name>
</gene>
<protein>
    <recommendedName>
        <fullName evidence="2">CBM21 domain-containing protein</fullName>
    </recommendedName>
</protein>
<evidence type="ECO:0000256" key="1">
    <source>
        <dbReference type="SAM" id="MobiDB-lite"/>
    </source>
</evidence>
<dbReference type="EMBL" id="JAUCMX010000015">
    <property type="protein sequence ID" value="KAK3521362.1"/>
    <property type="molecule type" value="Genomic_DNA"/>
</dbReference>
<dbReference type="InterPro" id="IPR038175">
    <property type="entry name" value="CBM21_dom_sf"/>
</dbReference>
<dbReference type="GO" id="GO:2001069">
    <property type="term" value="F:glycogen binding"/>
    <property type="evidence" value="ECO:0007669"/>
    <property type="project" value="TreeGrafter"/>
</dbReference>
<dbReference type="GO" id="GO:0000164">
    <property type="term" value="C:protein phosphatase type 1 complex"/>
    <property type="evidence" value="ECO:0007669"/>
    <property type="project" value="TreeGrafter"/>
</dbReference>
<comment type="caution">
    <text evidence="3">The sequence shown here is derived from an EMBL/GenBank/DDBJ whole genome shotgun (WGS) entry which is preliminary data.</text>
</comment>
<dbReference type="PANTHER" id="PTHR12307">
    <property type="entry name" value="PROTEIN PHOSPHATASE 1 REGULATORY SUBUNIT"/>
    <property type="match status" value="1"/>
</dbReference>
<dbReference type="GO" id="GO:0005979">
    <property type="term" value="P:regulation of glycogen biosynthetic process"/>
    <property type="evidence" value="ECO:0007669"/>
    <property type="project" value="TreeGrafter"/>
</dbReference>
<dbReference type="PROSITE" id="PS51159">
    <property type="entry name" value="CBM21"/>
    <property type="match status" value="1"/>
</dbReference>
<feature type="compositionally biased region" description="Basic and acidic residues" evidence="1">
    <location>
        <begin position="7"/>
        <end position="23"/>
    </location>
</feature>
<reference evidence="3" key="1">
    <citation type="submission" date="2023-06" db="EMBL/GenBank/DDBJ databases">
        <title>Male Hemibagrus guttatus genome.</title>
        <authorList>
            <person name="Bian C."/>
        </authorList>
    </citation>
    <scope>NUCLEOTIDE SEQUENCE</scope>
    <source>
        <strain evidence="3">Male_cb2023</strain>
        <tissue evidence="3">Muscle</tissue>
    </source>
</reference>
<sequence length="990" mass="105896">MNFAISRHQEGAKKSDKQTDTHVRASSLHSSMPIVMPVDLAMHMGLNRKLAVGQLLGSSTLRAHHAVSRPSMCDSQRPRPPRSPQIPTSPLNSTSPCGILKKKKRVVFADAKGLSLTAVHIFKSDPPISDMGELSPPVRMQTESSAQGKQLHLRLGFPQPADLPSYFEGLTKSLVHLESCTLIYGSLLGKVRVCNISHEKAVHVRITYDSWRSHQDILCMPIKENKGNSETELFVFNVPIPFCPSVQDRLEFCVSFRPGSGNINLWDNNGGQNYRILVEDMDSEEAYMPCLMNFAYIRIEREKREANSRVCASSISLYESEWIELGPLVPVKGTLNASAYQDILDNFMLPTLWDQFGDDPFLFLHDCTPVHNARYFTTLDQSIPSSSQAVVSSNQIFGLQNQTSYRPSSTTQVSAGQSASTSQAQSVGASTLYQGLTSGRYFTTLDQSIPSSSQAVVSSNQIFGLQNQTSYRPSSTTQVSAGQSASTSQAQSVGASTLYQGLTSGRYFTTLDQSIPSSSQAVVSSNQIFGLQNQTSYRPSSTTQVSAGQSASTSQAQSVGASTLYQGLTSGRYFTTLDQSIPSSSQAVVSSNQIFGLQNQTSYRPSSTTQVSAGQSASTSQAQSVGASTLYQGLTSGRYFTTLDQSIPSSSQAVVSSNQIFGLQNQTSYRPSSTTQVSAGQSASTSQAQSVGASTLYQGLTSGRYFTTLDQSIPSSSQAVVSSNQIFGLQNQTSYRPSSTTQVSAGQSASTSQAQSVGASTLYQGLTSGRYFTTLDQSIPSSSQAVVSSNQIFGLQNQTSYRPSSTTQVSAGQSASTSQAQSVGASTLYQGLTSGRYFTTLDQSIPSSSQAVVSSNQIFGLQNQTSYRPSSTTQVSAGQSASTSQAQSVGASTLYQGLTSGRYFTTLDQSIPSSSQPAIVQNQMSAFQTQSLYQPSTTVQVLPGPSAIAQAQSLGASYPSQTPGRYAIFQGQMNQPSSSAWIPDPVIIPA</sequence>
<proteinExistence type="predicted"/>
<keyword evidence="4" id="KW-1185">Reference proteome</keyword>
<feature type="domain" description="CBM21" evidence="2">
    <location>
        <begin position="167"/>
        <end position="277"/>
    </location>
</feature>
<dbReference type="AlphaFoldDB" id="A0AAE0QIW0"/>
<evidence type="ECO:0000313" key="3">
    <source>
        <dbReference type="EMBL" id="KAK3521362.1"/>
    </source>
</evidence>
<dbReference type="PANTHER" id="PTHR12307:SF15">
    <property type="entry name" value="PROTEIN PHOSPHATASE 1 REGULATORY SUBUNIT 3C"/>
    <property type="match status" value="1"/>
</dbReference>
<dbReference type="GO" id="GO:0008157">
    <property type="term" value="F:protein phosphatase 1 binding"/>
    <property type="evidence" value="ECO:0007669"/>
    <property type="project" value="TreeGrafter"/>
</dbReference>
<dbReference type="Gene3D" id="2.60.40.2440">
    <property type="entry name" value="Carbohydrate binding type-21 domain"/>
    <property type="match status" value="1"/>
</dbReference>
<feature type="region of interest" description="Disordered" evidence="1">
    <location>
        <begin position="66"/>
        <end position="97"/>
    </location>
</feature>
<dbReference type="InterPro" id="IPR050782">
    <property type="entry name" value="PP1_regulatory_subunit_3"/>
</dbReference>